<dbReference type="EMBL" id="BAABJP010000015">
    <property type="protein sequence ID" value="GAA5156566.1"/>
    <property type="molecule type" value="Genomic_DNA"/>
</dbReference>
<sequence>MPVFSSQQEAEQVLSEFLEHITSDPELRPKFVAAATSFRANYHDPDCFVSLATTVDPPAVRSGDAAKAKEVDVNMFMSADDGHKFWLGQLNLPMALARKKVRVEGQIPKLLKLLPAMQPAFGMYRTFLKERGMEDKIG</sequence>
<dbReference type="RefSeq" id="WP_185059701.1">
    <property type="nucleotide sequence ID" value="NZ_BAABJP010000015.1"/>
</dbReference>
<keyword evidence="2" id="KW-1185">Reference proteome</keyword>
<reference evidence="2" key="1">
    <citation type="journal article" date="2019" name="Int. J. Syst. Evol. Microbiol.">
        <title>The Global Catalogue of Microorganisms (GCM) 10K type strain sequencing project: providing services to taxonomists for standard genome sequencing and annotation.</title>
        <authorList>
            <consortium name="The Broad Institute Genomics Platform"/>
            <consortium name="The Broad Institute Genome Sequencing Center for Infectious Disease"/>
            <person name="Wu L."/>
            <person name="Ma J."/>
        </authorList>
    </citation>
    <scope>NUCLEOTIDE SEQUENCE [LARGE SCALE GENOMIC DNA]</scope>
    <source>
        <strain evidence="2">JCM 18303</strain>
    </source>
</reference>
<proteinExistence type="predicted"/>
<comment type="caution">
    <text evidence="1">The sequence shown here is derived from an EMBL/GenBank/DDBJ whole genome shotgun (WGS) entry which is preliminary data.</text>
</comment>
<dbReference type="Proteomes" id="UP001428817">
    <property type="component" value="Unassembled WGS sequence"/>
</dbReference>
<evidence type="ECO:0000313" key="1">
    <source>
        <dbReference type="EMBL" id="GAA5156566.1"/>
    </source>
</evidence>
<dbReference type="SUPFAM" id="SSF55718">
    <property type="entry name" value="SCP-like"/>
    <property type="match status" value="1"/>
</dbReference>
<protein>
    <recommendedName>
        <fullName evidence="3">SCP-2 sterol transfer family protein</fullName>
    </recommendedName>
</protein>
<dbReference type="Gene3D" id="3.30.1050.10">
    <property type="entry name" value="SCP2 sterol-binding domain"/>
    <property type="match status" value="1"/>
</dbReference>
<name>A0ABP9Q4Q0_9PSEU</name>
<organism evidence="1 2">
    <name type="scientific">Pseudonocardia eucalypti</name>
    <dbReference type="NCBI Taxonomy" id="648755"/>
    <lineage>
        <taxon>Bacteria</taxon>
        <taxon>Bacillati</taxon>
        <taxon>Actinomycetota</taxon>
        <taxon>Actinomycetes</taxon>
        <taxon>Pseudonocardiales</taxon>
        <taxon>Pseudonocardiaceae</taxon>
        <taxon>Pseudonocardia</taxon>
    </lineage>
</organism>
<accession>A0ABP9Q4Q0</accession>
<evidence type="ECO:0000313" key="2">
    <source>
        <dbReference type="Proteomes" id="UP001428817"/>
    </source>
</evidence>
<gene>
    <name evidence="1" type="ORF">GCM10023321_32490</name>
</gene>
<dbReference type="InterPro" id="IPR036527">
    <property type="entry name" value="SCP2_sterol-bd_dom_sf"/>
</dbReference>
<evidence type="ECO:0008006" key="3">
    <source>
        <dbReference type="Google" id="ProtNLM"/>
    </source>
</evidence>